<dbReference type="GO" id="GO:0018784">
    <property type="term" value="F:(S)-2-haloacid dehalogenase activity"/>
    <property type="evidence" value="ECO:0007669"/>
    <property type="project" value="UniProtKB-UniRule"/>
</dbReference>
<dbReference type="SUPFAM" id="SSF56784">
    <property type="entry name" value="HAD-like"/>
    <property type="match status" value="1"/>
</dbReference>
<comment type="caution">
    <text evidence="4">The sequence shown here is derived from an EMBL/GenBank/DDBJ whole genome shotgun (WGS) entry which is preliminary data.</text>
</comment>
<gene>
    <name evidence="4" type="ORF">GGD89_001407</name>
</gene>
<evidence type="ECO:0000256" key="2">
    <source>
        <dbReference type="ARBA" id="ARBA00022801"/>
    </source>
</evidence>
<keyword evidence="2 3" id="KW-0378">Hydrolase</keyword>
<proteinExistence type="inferred from homology"/>
<comment type="similarity">
    <text evidence="1 3">Belongs to the HAD-like hydrolase superfamily. S-2-haloalkanoic acid dehalogenase family.</text>
</comment>
<dbReference type="CDD" id="cd02588">
    <property type="entry name" value="HAD_L2-DEX"/>
    <property type="match status" value="1"/>
</dbReference>
<keyword evidence="5" id="KW-1185">Reference proteome</keyword>
<dbReference type="EMBL" id="JACIGK010000008">
    <property type="protein sequence ID" value="MBB4265783.1"/>
    <property type="molecule type" value="Genomic_DNA"/>
</dbReference>
<dbReference type="NCBIfam" id="TIGR01428">
    <property type="entry name" value="HAD_type_II"/>
    <property type="match status" value="1"/>
</dbReference>
<dbReference type="SFLD" id="SFLDF00045">
    <property type="entry name" value="2-haloacid_dehalogenase"/>
    <property type="match status" value="1"/>
</dbReference>
<dbReference type="SFLD" id="SFLDS00003">
    <property type="entry name" value="Haloacid_Dehalogenase"/>
    <property type="match status" value="1"/>
</dbReference>
<evidence type="ECO:0000256" key="3">
    <source>
        <dbReference type="RuleBase" id="RU368077"/>
    </source>
</evidence>
<dbReference type="PANTHER" id="PTHR43316">
    <property type="entry name" value="HYDROLASE, HALOACID DELAHOGENASE-RELATED"/>
    <property type="match status" value="1"/>
</dbReference>
<dbReference type="PANTHER" id="PTHR43316:SF3">
    <property type="entry name" value="HALOACID DEHALOGENASE, TYPE II (AFU_ORTHOLOGUE AFUA_2G07750)-RELATED"/>
    <property type="match status" value="1"/>
</dbReference>
<evidence type="ECO:0000256" key="1">
    <source>
        <dbReference type="ARBA" id="ARBA00008106"/>
    </source>
</evidence>
<dbReference type="RefSeq" id="WP_184043488.1">
    <property type="nucleotide sequence ID" value="NZ_JACIGK010000008.1"/>
</dbReference>
<dbReference type="PRINTS" id="PR00413">
    <property type="entry name" value="HADHALOGNASE"/>
</dbReference>
<reference evidence="4 5" key="1">
    <citation type="submission" date="2020-08" db="EMBL/GenBank/DDBJ databases">
        <title>Genome sequencing of Purple Non-Sulfur Bacteria from various extreme environments.</title>
        <authorList>
            <person name="Mayer M."/>
        </authorList>
    </citation>
    <scope>NUCLEOTIDE SEQUENCE [LARGE SCALE GENOMIC DNA]</scope>
    <source>
        <strain evidence="4 5">JA131</strain>
    </source>
</reference>
<dbReference type="InterPro" id="IPR051540">
    <property type="entry name" value="S-2-haloacid_dehalogenase"/>
</dbReference>
<sequence length="238" mass="26221">MASSSRAPRPVVACLFDAYGTLFDVTSAARHMADEIGPHWDQLAEVWRLRQVEYTWLRTLMDQYVGFRTVTAEALDFAFASLGQVPRPGLAERMMDLYMTLDPFPEVVETLATLRDRGIATAILSNGSPDMLEAAVDSAGLTDLLDDALSVETVRRFKPTAEAYALGCRRFAAEPRHLAFVSSNGWDVAGAASFGFHTLWVNRHNRPMERLPGRPVVDLDTLAALPDCLCPMDGDTGQ</sequence>
<dbReference type="InterPro" id="IPR036412">
    <property type="entry name" value="HAD-like_sf"/>
</dbReference>
<dbReference type="Gene3D" id="1.10.150.240">
    <property type="entry name" value="Putative phosphatase, domain 2"/>
    <property type="match status" value="1"/>
</dbReference>
<comment type="function">
    <text evidence="3">Catalyzes the hydrolytic dehalogenation of small (S)-2-haloalkanoic acids to yield the corresponding (R)-2-hydroxyalkanoic acids.</text>
</comment>
<dbReference type="NCBIfam" id="TIGR01493">
    <property type="entry name" value="HAD-SF-IA-v2"/>
    <property type="match status" value="1"/>
</dbReference>
<dbReference type="SFLD" id="SFLDG01135">
    <property type="entry name" value="C1.5.6:_HAD__Beta-PGM__Phospha"/>
    <property type="match status" value="1"/>
</dbReference>
<organism evidence="4 5">
    <name type="scientific">Roseospira visakhapatnamensis</name>
    <dbReference type="NCBI Taxonomy" id="390880"/>
    <lineage>
        <taxon>Bacteria</taxon>
        <taxon>Pseudomonadati</taxon>
        <taxon>Pseudomonadota</taxon>
        <taxon>Alphaproteobacteria</taxon>
        <taxon>Rhodospirillales</taxon>
        <taxon>Rhodospirillaceae</taxon>
        <taxon>Roseospira</taxon>
    </lineage>
</organism>
<comment type="catalytic activity">
    <reaction evidence="3">
        <text>an (S)-2-haloacid + H2O = a (2R)-2-hydroxycarboxylate + a halide anion + H(+)</text>
        <dbReference type="Rhea" id="RHEA:11192"/>
        <dbReference type="ChEBI" id="CHEBI:15377"/>
        <dbReference type="ChEBI" id="CHEBI:15378"/>
        <dbReference type="ChEBI" id="CHEBI:16042"/>
        <dbReference type="ChEBI" id="CHEBI:58314"/>
        <dbReference type="ChEBI" id="CHEBI:137405"/>
        <dbReference type="EC" id="3.8.1.2"/>
    </reaction>
</comment>
<accession>A0A7W6RD79</accession>
<dbReference type="InterPro" id="IPR023198">
    <property type="entry name" value="PGP-like_dom2"/>
</dbReference>
<evidence type="ECO:0000313" key="5">
    <source>
        <dbReference type="Proteomes" id="UP000554286"/>
    </source>
</evidence>
<dbReference type="InterPro" id="IPR006328">
    <property type="entry name" value="2-HAD"/>
</dbReference>
<dbReference type="Proteomes" id="UP000554286">
    <property type="component" value="Unassembled WGS sequence"/>
</dbReference>
<name>A0A7W6RD79_9PROT</name>
<dbReference type="Pfam" id="PF00702">
    <property type="entry name" value="Hydrolase"/>
    <property type="match status" value="1"/>
</dbReference>
<evidence type="ECO:0000313" key="4">
    <source>
        <dbReference type="EMBL" id="MBB4265783.1"/>
    </source>
</evidence>
<dbReference type="Gene3D" id="3.40.50.1000">
    <property type="entry name" value="HAD superfamily/HAD-like"/>
    <property type="match status" value="1"/>
</dbReference>
<dbReference type="SFLD" id="SFLDG01129">
    <property type="entry name" value="C1.5:_HAD__Beta-PGM__Phosphata"/>
    <property type="match status" value="1"/>
</dbReference>
<dbReference type="InterPro" id="IPR023214">
    <property type="entry name" value="HAD_sf"/>
</dbReference>
<dbReference type="AlphaFoldDB" id="A0A7W6RD79"/>
<dbReference type="EC" id="3.8.1.2" evidence="3"/>
<dbReference type="InterPro" id="IPR006439">
    <property type="entry name" value="HAD-SF_hydro_IA"/>
</dbReference>
<protein>
    <recommendedName>
        <fullName evidence="3">(S)-2-haloacid dehalogenase</fullName>
        <ecNumber evidence="3">3.8.1.2</ecNumber>
    </recommendedName>
    <alternativeName>
        <fullName evidence="3">2-haloalkanoic acid dehalogenase</fullName>
    </alternativeName>
    <alternativeName>
        <fullName evidence="3">Halocarboxylic acid halidohydrolase</fullName>
    </alternativeName>
    <alternativeName>
        <fullName evidence="3">L-2-haloacid dehalogenase</fullName>
    </alternativeName>
</protein>